<dbReference type="PANTHER" id="PTHR24148">
    <property type="entry name" value="ANKYRIN REPEAT DOMAIN-CONTAINING PROTEIN 39 HOMOLOG-RELATED"/>
    <property type="match status" value="1"/>
</dbReference>
<accession>A0A9P9DT80</accession>
<keyword evidence="3" id="KW-1185">Reference proteome</keyword>
<feature type="domain" description="Heterokaryon incompatibility" evidence="1">
    <location>
        <begin position="83"/>
        <end position="249"/>
    </location>
</feature>
<evidence type="ECO:0000259" key="1">
    <source>
        <dbReference type="Pfam" id="PF06985"/>
    </source>
</evidence>
<dbReference type="EMBL" id="JAGMWT010000007">
    <property type="protein sequence ID" value="KAH7125305.1"/>
    <property type="molecule type" value="Genomic_DNA"/>
</dbReference>
<dbReference type="AlphaFoldDB" id="A0A9P9DT80"/>
<organism evidence="2 3">
    <name type="scientific">Dendryphion nanum</name>
    <dbReference type="NCBI Taxonomy" id="256645"/>
    <lineage>
        <taxon>Eukaryota</taxon>
        <taxon>Fungi</taxon>
        <taxon>Dikarya</taxon>
        <taxon>Ascomycota</taxon>
        <taxon>Pezizomycotina</taxon>
        <taxon>Dothideomycetes</taxon>
        <taxon>Pleosporomycetidae</taxon>
        <taxon>Pleosporales</taxon>
        <taxon>Torulaceae</taxon>
        <taxon>Dendryphion</taxon>
    </lineage>
</organism>
<protein>
    <submittedName>
        <fullName evidence="2">Heterokaryon incompatibility protein-domain-containing protein</fullName>
    </submittedName>
</protein>
<dbReference type="Pfam" id="PF26639">
    <property type="entry name" value="Het-6_barrel"/>
    <property type="match status" value="1"/>
</dbReference>
<comment type="caution">
    <text evidence="2">The sequence shown here is derived from an EMBL/GenBank/DDBJ whole genome shotgun (WGS) entry which is preliminary data.</text>
</comment>
<proteinExistence type="predicted"/>
<evidence type="ECO:0000313" key="2">
    <source>
        <dbReference type="EMBL" id="KAH7125305.1"/>
    </source>
</evidence>
<gene>
    <name evidence="2" type="ORF">B0J11DRAFT_579859</name>
</gene>
<dbReference type="InterPro" id="IPR052895">
    <property type="entry name" value="HetReg/Transcr_Mod"/>
</dbReference>
<dbReference type="Pfam" id="PF06985">
    <property type="entry name" value="HET"/>
    <property type="match status" value="1"/>
</dbReference>
<name>A0A9P9DT80_9PLEO</name>
<dbReference type="PANTHER" id="PTHR24148:SF73">
    <property type="entry name" value="HET DOMAIN PROTEIN (AFU_ORTHOLOGUE AFUA_8G01020)"/>
    <property type="match status" value="1"/>
</dbReference>
<reference evidence="2" key="1">
    <citation type="journal article" date="2021" name="Nat. Commun.">
        <title>Genetic determinants of endophytism in the Arabidopsis root mycobiome.</title>
        <authorList>
            <person name="Mesny F."/>
            <person name="Miyauchi S."/>
            <person name="Thiergart T."/>
            <person name="Pickel B."/>
            <person name="Atanasova L."/>
            <person name="Karlsson M."/>
            <person name="Huettel B."/>
            <person name="Barry K.W."/>
            <person name="Haridas S."/>
            <person name="Chen C."/>
            <person name="Bauer D."/>
            <person name="Andreopoulos W."/>
            <person name="Pangilinan J."/>
            <person name="LaButti K."/>
            <person name="Riley R."/>
            <person name="Lipzen A."/>
            <person name="Clum A."/>
            <person name="Drula E."/>
            <person name="Henrissat B."/>
            <person name="Kohler A."/>
            <person name="Grigoriev I.V."/>
            <person name="Martin F.M."/>
            <person name="Hacquard S."/>
        </authorList>
    </citation>
    <scope>NUCLEOTIDE SEQUENCE</scope>
    <source>
        <strain evidence="2">MPI-CAGE-CH-0243</strain>
    </source>
</reference>
<evidence type="ECO:0000313" key="3">
    <source>
        <dbReference type="Proteomes" id="UP000700596"/>
    </source>
</evidence>
<dbReference type="OrthoDB" id="5386682at2759"/>
<dbReference type="Proteomes" id="UP000700596">
    <property type="component" value="Unassembled WGS sequence"/>
</dbReference>
<dbReference type="InterPro" id="IPR010730">
    <property type="entry name" value="HET"/>
</dbReference>
<sequence length="679" mass="76536">MYPFNEKKDDGQTPTVGTALEAVPSYLKALVGCIIPQSPAVYQPLPHKDSFRLIHIQPGKEDQPLKITLHLSRLHEQDGLPSYEALSYTWNCADEPNPPPCTIQNSIICNGTTKLIRHNLFKALSQLRYRTKERIIWADAISINQEDDLEKDGQIRLMHHIYRKASRVVVWLGKDDYDEAPRAFETLCAAANTWQRGQKPYTYEVFAGKGDERQISCTHAPPPTSSKSWVAVMAFFISDYFKRLWIVQEVVLAKHAIFIWGDCSLSWSAICHGIEYIKSDPNLAKELEDRGFQNAHLMYHLSKLRLGELKATHPFLHLLDMSRSFDVTNPKDKIFGLMGFPTEDGNDTRCGWEKADTNRTIDPVYEHSVEEVYTLVAAGILQKDQNLDVLSFTSHIRPSEKDQSYVNPGGIIDPAKVLIDLPSWVPNWDSGYILSPFLAFGENNQFSTGKGAGMKPEINISVKINETNEKHGNMVCVKGLVVDTIHEVEDQRPGYISLAKATPELKKLLIWSWARKHKDTTLETFVRTLTAGRDAHGNIVQSAEQPHQTTAFCELLHELKPESITLSSLLPTEIETLDRKKFNTQLVREMLWKASCYRSAFVTEGGELGMGSSTAMKGDKVVVLYGGQVPYVIREQEGGWYKFVGECYVNSLMNGDAIAKGDGIKDTAEMGVERLFELR</sequence>